<dbReference type="InterPro" id="IPR058792">
    <property type="entry name" value="Beta-barrel_RND_2"/>
</dbReference>
<keyword evidence="2" id="KW-0175">Coiled coil</keyword>
<dbReference type="Pfam" id="PF25954">
    <property type="entry name" value="Beta-barrel_RND_2"/>
    <property type="match status" value="1"/>
</dbReference>
<evidence type="ECO:0000259" key="5">
    <source>
        <dbReference type="Pfam" id="PF25954"/>
    </source>
</evidence>
<dbReference type="SUPFAM" id="SSF111369">
    <property type="entry name" value="HlyD-like secretion proteins"/>
    <property type="match status" value="2"/>
</dbReference>
<proteinExistence type="inferred from homology"/>
<dbReference type="Pfam" id="PF25917">
    <property type="entry name" value="BSH_RND"/>
    <property type="match status" value="1"/>
</dbReference>
<evidence type="ECO:0000313" key="7">
    <source>
        <dbReference type="Proteomes" id="UP001500604"/>
    </source>
</evidence>
<feature type="domain" description="CusB-like beta-barrel" evidence="5">
    <location>
        <begin position="244"/>
        <end position="287"/>
    </location>
</feature>
<organism evidence="6 7">
    <name type="scientific">Kistimonas scapharcae</name>
    <dbReference type="NCBI Taxonomy" id="1036133"/>
    <lineage>
        <taxon>Bacteria</taxon>
        <taxon>Pseudomonadati</taxon>
        <taxon>Pseudomonadota</taxon>
        <taxon>Gammaproteobacteria</taxon>
        <taxon>Oceanospirillales</taxon>
        <taxon>Endozoicomonadaceae</taxon>
        <taxon>Kistimonas</taxon>
    </lineage>
</organism>
<gene>
    <name evidence="6" type="ORF">GCM10023116_40930</name>
</gene>
<evidence type="ECO:0000256" key="3">
    <source>
        <dbReference type="SAM" id="Phobius"/>
    </source>
</evidence>
<evidence type="ECO:0000256" key="2">
    <source>
        <dbReference type="SAM" id="Coils"/>
    </source>
</evidence>
<keyword evidence="3" id="KW-0812">Transmembrane</keyword>
<protein>
    <submittedName>
        <fullName evidence="6">HlyD family secretion protein</fullName>
    </submittedName>
</protein>
<feature type="transmembrane region" description="Helical" evidence="3">
    <location>
        <begin position="7"/>
        <end position="26"/>
    </location>
</feature>
<evidence type="ECO:0000313" key="6">
    <source>
        <dbReference type="EMBL" id="GAA4651809.1"/>
    </source>
</evidence>
<comment type="similarity">
    <text evidence="1">Belongs to the membrane fusion protein (MFP) (TC 8.A.1) family.</text>
</comment>
<dbReference type="InterPro" id="IPR050739">
    <property type="entry name" value="MFP"/>
</dbReference>
<dbReference type="PANTHER" id="PTHR30386:SF24">
    <property type="entry name" value="MULTIDRUG RESISTANCE EFFLUX PUMP"/>
    <property type="match status" value="1"/>
</dbReference>
<dbReference type="InterPro" id="IPR058625">
    <property type="entry name" value="MdtA-like_BSH"/>
</dbReference>
<reference evidence="7" key="1">
    <citation type="journal article" date="2019" name="Int. J. Syst. Evol. Microbiol.">
        <title>The Global Catalogue of Microorganisms (GCM) 10K type strain sequencing project: providing services to taxonomists for standard genome sequencing and annotation.</title>
        <authorList>
            <consortium name="The Broad Institute Genomics Platform"/>
            <consortium name="The Broad Institute Genome Sequencing Center for Infectious Disease"/>
            <person name="Wu L."/>
            <person name="Ma J."/>
        </authorList>
    </citation>
    <scope>NUCLEOTIDE SEQUENCE [LARGE SCALE GENOMIC DNA]</scope>
    <source>
        <strain evidence="7">JCM 17805</strain>
    </source>
</reference>
<keyword evidence="7" id="KW-1185">Reference proteome</keyword>
<keyword evidence="3" id="KW-1133">Transmembrane helix</keyword>
<name>A0ABP8V8Q5_9GAMM</name>
<feature type="domain" description="Multidrug resistance protein MdtA-like barrel-sandwich hybrid" evidence="4">
    <location>
        <begin position="56"/>
        <end position="237"/>
    </location>
</feature>
<accession>A0ABP8V8Q5</accession>
<comment type="caution">
    <text evidence="6">The sequence shown here is derived from an EMBL/GenBank/DDBJ whole genome shotgun (WGS) entry which is preliminary data.</text>
</comment>
<sequence>MIKNIRLSVVIALIMLVLLIGGGYWWQVGQYQESTDNAYVQSDIIYISSKQGGFAQAGWIQDNQAVHEGEVLARIDDTDFQLDLAEARAAVAAARAGIDQLAAQRYLQESVITAGESSVAAAQADRQLAAAELKRARELHRKKYASQDDLDNAISTNERTRAALSESQAQLESSRRQLTVLDTQLQEARATLSQAKARQDQAQQALSETIIRAPRDGVIGQRQVKDGQLIKAGQVLFGLVAADTVWVTANFKETQIGHMRRGQPVTLDIDAFPGQPVTGYIDSLWPASGAKFSLLPPENATGNFTKIVQRIPVKIAIPADQPLAGQLRACMSVEASLNTRDEPVAISGMKAVRNNVAPVVEQHVAGY</sequence>
<dbReference type="RefSeq" id="WP_345198259.1">
    <property type="nucleotide sequence ID" value="NZ_BAABFL010000463.1"/>
</dbReference>
<keyword evidence="3" id="KW-0472">Membrane</keyword>
<evidence type="ECO:0000259" key="4">
    <source>
        <dbReference type="Pfam" id="PF25917"/>
    </source>
</evidence>
<dbReference type="Gene3D" id="2.40.30.170">
    <property type="match status" value="1"/>
</dbReference>
<dbReference type="PANTHER" id="PTHR30386">
    <property type="entry name" value="MEMBRANE FUSION SUBUNIT OF EMRAB-TOLC MULTIDRUG EFFLUX PUMP"/>
    <property type="match status" value="1"/>
</dbReference>
<evidence type="ECO:0000256" key="1">
    <source>
        <dbReference type="ARBA" id="ARBA00009477"/>
    </source>
</evidence>
<dbReference type="Proteomes" id="UP001500604">
    <property type="component" value="Unassembled WGS sequence"/>
</dbReference>
<dbReference type="Gene3D" id="2.40.50.100">
    <property type="match status" value="1"/>
</dbReference>
<feature type="coiled-coil region" evidence="2">
    <location>
        <begin position="84"/>
        <end position="205"/>
    </location>
</feature>
<dbReference type="EMBL" id="BAABFL010000463">
    <property type="protein sequence ID" value="GAA4651809.1"/>
    <property type="molecule type" value="Genomic_DNA"/>
</dbReference>
<dbReference type="Gene3D" id="1.10.287.470">
    <property type="entry name" value="Helix hairpin bin"/>
    <property type="match status" value="1"/>
</dbReference>